<comment type="caution">
    <text evidence="1">The sequence shown here is derived from an EMBL/GenBank/DDBJ whole genome shotgun (WGS) entry which is preliminary data.</text>
</comment>
<accession>A0A8T2G3R9</accession>
<gene>
    <name evidence="1" type="ORF">ISN44_As02g014790</name>
</gene>
<dbReference type="InterPro" id="IPR006462">
    <property type="entry name" value="MS5"/>
</dbReference>
<evidence type="ECO:0000313" key="1">
    <source>
        <dbReference type="EMBL" id="KAG7641460.1"/>
    </source>
</evidence>
<name>A0A8T2G3R9_ARASU</name>
<dbReference type="AlphaFoldDB" id="A0A8T2G3R9"/>
<dbReference type="OrthoDB" id="1102453at2759"/>
<reference evidence="1 2" key="1">
    <citation type="submission" date="2020-12" db="EMBL/GenBank/DDBJ databases">
        <title>Concerted genomic and epigenomic changes stabilize Arabidopsis allopolyploids.</title>
        <authorList>
            <person name="Chen Z."/>
        </authorList>
    </citation>
    <scope>NUCLEOTIDE SEQUENCE [LARGE SCALE GENOMIC DNA]</scope>
    <source>
        <strain evidence="1">As9502</strain>
        <tissue evidence="1">Leaf</tissue>
    </source>
</reference>
<dbReference type="Pfam" id="PF04776">
    <property type="entry name" value="protein_MS5"/>
    <property type="match status" value="1"/>
</dbReference>
<organism evidence="1 2">
    <name type="scientific">Arabidopsis suecica</name>
    <name type="common">Swedish thale-cress</name>
    <name type="synonym">Cardaminopsis suecica</name>
    <dbReference type="NCBI Taxonomy" id="45249"/>
    <lineage>
        <taxon>Eukaryota</taxon>
        <taxon>Viridiplantae</taxon>
        <taxon>Streptophyta</taxon>
        <taxon>Embryophyta</taxon>
        <taxon>Tracheophyta</taxon>
        <taxon>Spermatophyta</taxon>
        <taxon>Magnoliopsida</taxon>
        <taxon>eudicotyledons</taxon>
        <taxon>Gunneridae</taxon>
        <taxon>Pentapetalae</taxon>
        <taxon>rosids</taxon>
        <taxon>malvids</taxon>
        <taxon>Brassicales</taxon>
        <taxon>Brassicaceae</taxon>
        <taxon>Camelineae</taxon>
        <taxon>Arabidopsis</taxon>
    </lineage>
</organism>
<dbReference type="EMBL" id="JAEFBJ010000002">
    <property type="protein sequence ID" value="KAG7641460.1"/>
    <property type="molecule type" value="Genomic_DNA"/>
</dbReference>
<protein>
    <submittedName>
        <fullName evidence="1">Protein MS5</fullName>
    </submittedName>
</protein>
<proteinExistence type="predicted"/>
<sequence>MVVEAYVKQTEALEKKNRIVELMLEREHASSVKSVLETLNGLPGVRMWSPFHKAAIDHRIADEASRQGFIAFTRAEDKRTGEEDLIWDPNAVDDFCRGDMHKWLEGEGIGFARKRMALFIYAEVRAYLPFEMKKVVVQTREDIESSMKLKASNAIFNMNFKAYGGPQCRGIVRKQVIED</sequence>
<keyword evidence="2" id="KW-1185">Reference proteome</keyword>
<evidence type="ECO:0000313" key="2">
    <source>
        <dbReference type="Proteomes" id="UP000694251"/>
    </source>
</evidence>
<dbReference type="Proteomes" id="UP000694251">
    <property type="component" value="Chromosome 2"/>
</dbReference>